<dbReference type="Proteomes" id="UP001277761">
    <property type="component" value="Unassembled WGS sequence"/>
</dbReference>
<accession>A0ABU4VGH3</accession>
<reference evidence="8 9" key="1">
    <citation type="submission" date="2023-11" db="EMBL/GenBank/DDBJ databases">
        <authorList>
            <person name="Xu M."/>
            <person name="Jiang T."/>
        </authorList>
    </citation>
    <scope>NUCLEOTIDE SEQUENCE [LARGE SCALE GENOMIC DNA]</scope>
    <source>
        <strain evidence="8 9">SD</strain>
    </source>
</reference>
<keyword evidence="9" id="KW-1185">Reference proteome</keyword>
<comment type="cofactor">
    <cofactor evidence="1">
        <name>pyridoxal 5'-phosphate</name>
        <dbReference type="ChEBI" id="CHEBI:597326"/>
    </cofactor>
</comment>
<dbReference type="InterPro" id="IPR001926">
    <property type="entry name" value="TrpB-like_PALP"/>
</dbReference>
<dbReference type="SUPFAM" id="SSF53686">
    <property type="entry name" value="Tryptophan synthase beta subunit-like PLP-dependent enzymes"/>
    <property type="match status" value="1"/>
</dbReference>
<evidence type="ECO:0000256" key="6">
    <source>
        <dbReference type="ARBA" id="ARBA00023192"/>
    </source>
</evidence>
<dbReference type="EC" id="2.5.1.-" evidence="8"/>
<comment type="similarity">
    <text evidence="2">Belongs to the cysteine synthase/cystathionine beta-synthase family.</text>
</comment>
<protein>
    <submittedName>
        <fullName evidence="8">Cysteine synthase family protein</fullName>
        <ecNumber evidence="8">2.5.1.-</ecNumber>
    </submittedName>
</protein>
<evidence type="ECO:0000256" key="4">
    <source>
        <dbReference type="ARBA" id="ARBA00022679"/>
    </source>
</evidence>
<keyword evidence="5" id="KW-0663">Pyridoxal phosphate</keyword>
<dbReference type="PROSITE" id="PS00901">
    <property type="entry name" value="CYS_SYNTHASE"/>
    <property type="match status" value="1"/>
</dbReference>
<dbReference type="InterPro" id="IPR001216">
    <property type="entry name" value="P-phosphate_BS"/>
</dbReference>
<gene>
    <name evidence="8" type="ORF">SK069_04910</name>
</gene>
<keyword evidence="3" id="KW-0028">Amino-acid biosynthesis</keyword>
<comment type="caution">
    <text evidence="8">The sequence shown here is derived from an EMBL/GenBank/DDBJ whole genome shotgun (WGS) entry which is preliminary data.</text>
</comment>
<dbReference type="NCBIfam" id="TIGR01136">
    <property type="entry name" value="cysKM"/>
    <property type="match status" value="1"/>
</dbReference>
<dbReference type="Pfam" id="PF00291">
    <property type="entry name" value="PALP"/>
    <property type="match status" value="1"/>
</dbReference>
<evidence type="ECO:0000259" key="7">
    <source>
        <dbReference type="Pfam" id="PF00291"/>
    </source>
</evidence>
<evidence type="ECO:0000256" key="1">
    <source>
        <dbReference type="ARBA" id="ARBA00001933"/>
    </source>
</evidence>
<evidence type="ECO:0000313" key="8">
    <source>
        <dbReference type="EMBL" id="MDX8150925.1"/>
    </source>
</evidence>
<dbReference type="InterPro" id="IPR036052">
    <property type="entry name" value="TrpB-like_PALP_sf"/>
</dbReference>
<dbReference type="Gene3D" id="3.40.50.1100">
    <property type="match status" value="2"/>
</dbReference>
<name>A0ABU4VGH3_9ACTN</name>
<dbReference type="InterPro" id="IPR005856">
    <property type="entry name" value="Cys_synth"/>
</dbReference>
<feature type="domain" description="Tryptophan synthase beta chain-like PALP" evidence="7">
    <location>
        <begin position="20"/>
        <end position="297"/>
    </location>
</feature>
<keyword evidence="4 8" id="KW-0808">Transferase</keyword>
<evidence type="ECO:0000256" key="2">
    <source>
        <dbReference type="ARBA" id="ARBA00007103"/>
    </source>
</evidence>
<evidence type="ECO:0000313" key="9">
    <source>
        <dbReference type="Proteomes" id="UP001277761"/>
    </source>
</evidence>
<proteinExistence type="inferred from homology"/>
<sequence>MALPPLENRPCAGRYGDIVQSIGNTPLVELKRISPKPGVRIWAKLESANPTGSVKDRVAKALIEDAEARGTIGPDSIILEPTSGNTGIALAMIAKRKGYRLKVVMPDNVTKERTDLLRMYGAEIVYSPGDQGSNGAVALAEQMAREDPTYVMPYQYGNPANPGAHYNGTALEILEELDGQVDAFVAGLGTGGTLMGNGRRFKEELGDRVKIVAAEPMQGEPVQGLRSLDDGFIPPIIDLSLLDRKIFVTNEDAILWTRKLLDEEGLFVGVSSGAIARVAVRIANEMDEGNIVFIVCDDGWKYLSSGIYTKPIEEIENLDSTVWW</sequence>
<dbReference type="CDD" id="cd01561">
    <property type="entry name" value="CBS_like"/>
    <property type="match status" value="1"/>
</dbReference>
<organism evidence="8 9">
    <name type="scientific">Patulibacter brassicae</name>
    <dbReference type="NCBI Taxonomy" id="1705717"/>
    <lineage>
        <taxon>Bacteria</taxon>
        <taxon>Bacillati</taxon>
        <taxon>Actinomycetota</taxon>
        <taxon>Thermoleophilia</taxon>
        <taxon>Solirubrobacterales</taxon>
        <taxon>Patulibacteraceae</taxon>
        <taxon>Patulibacter</taxon>
    </lineage>
</organism>
<dbReference type="GO" id="GO:0016740">
    <property type="term" value="F:transferase activity"/>
    <property type="evidence" value="ECO:0007669"/>
    <property type="project" value="UniProtKB-KW"/>
</dbReference>
<dbReference type="PANTHER" id="PTHR10314">
    <property type="entry name" value="CYSTATHIONINE BETA-SYNTHASE"/>
    <property type="match status" value="1"/>
</dbReference>
<evidence type="ECO:0000256" key="5">
    <source>
        <dbReference type="ARBA" id="ARBA00022898"/>
    </source>
</evidence>
<keyword evidence="6" id="KW-0198">Cysteine biosynthesis</keyword>
<evidence type="ECO:0000256" key="3">
    <source>
        <dbReference type="ARBA" id="ARBA00022605"/>
    </source>
</evidence>
<dbReference type="RefSeq" id="WP_319953065.1">
    <property type="nucleotide sequence ID" value="NZ_JAXAVX010000001.1"/>
</dbReference>
<dbReference type="EMBL" id="JAXAVX010000001">
    <property type="protein sequence ID" value="MDX8150925.1"/>
    <property type="molecule type" value="Genomic_DNA"/>
</dbReference>
<dbReference type="InterPro" id="IPR050214">
    <property type="entry name" value="Cys_Synth/Cystath_Beta-Synth"/>
</dbReference>